<evidence type="ECO:0000256" key="2">
    <source>
        <dbReference type="SAM" id="SignalP"/>
    </source>
</evidence>
<evidence type="ECO:0000313" key="4">
    <source>
        <dbReference type="Proteomes" id="UP000596427"/>
    </source>
</evidence>
<dbReference type="CDD" id="cd00448">
    <property type="entry name" value="YjgF_YER057c_UK114_family"/>
    <property type="match status" value="1"/>
</dbReference>
<feature type="signal peptide" evidence="2">
    <location>
        <begin position="1"/>
        <end position="24"/>
    </location>
</feature>
<dbReference type="PANTHER" id="PTHR11803:SF58">
    <property type="entry name" value="PROTEIN HMF1-RELATED"/>
    <property type="match status" value="1"/>
</dbReference>
<evidence type="ECO:0000313" key="3">
    <source>
        <dbReference type="EMBL" id="QRG09732.1"/>
    </source>
</evidence>
<dbReference type="Proteomes" id="UP000596427">
    <property type="component" value="Chromosome"/>
</dbReference>
<feature type="chain" id="PRO_5037193113" evidence="2">
    <location>
        <begin position="25"/>
        <end position="157"/>
    </location>
</feature>
<dbReference type="GO" id="GO:0005829">
    <property type="term" value="C:cytosol"/>
    <property type="evidence" value="ECO:0007669"/>
    <property type="project" value="TreeGrafter"/>
</dbReference>
<protein>
    <submittedName>
        <fullName evidence="3">RidA family protein</fullName>
    </submittedName>
</protein>
<keyword evidence="4" id="KW-1185">Reference proteome</keyword>
<organism evidence="3 4">
    <name type="scientific">Xanthobacter dioxanivorans</name>
    <dbReference type="NCBI Taxonomy" id="2528964"/>
    <lineage>
        <taxon>Bacteria</taxon>
        <taxon>Pseudomonadati</taxon>
        <taxon>Pseudomonadota</taxon>
        <taxon>Alphaproteobacteria</taxon>
        <taxon>Hyphomicrobiales</taxon>
        <taxon>Xanthobacteraceae</taxon>
        <taxon>Xanthobacter</taxon>
    </lineage>
</organism>
<comment type="similarity">
    <text evidence="1">Belongs to the RutC family.</text>
</comment>
<dbReference type="Gene3D" id="3.30.1330.40">
    <property type="entry name" value="RutC-like"/>
    <property type="match status" value="1"/>
</dbReference>
<name>A0A974PTW9_9HYPH</name>
<proteinExistence type="inferred from homology"/>
<dbReference type="Pfam" id="PF01042">
    <property type="entry name" value="Ribonuc_L-PSP"/>
    <property type="match status" value="1"/>
</dbReference>
<dbReference type="KEGG" id="xdi:EZH22_19175"/>
<accession>A0A974PTW9</accession>
<dbReference type="InterPro" id="IPR035959">
    <property type="entry name" value="RutC-like_sf"/>
</dbReference>
<dbReference type="EMBL" id="CP063362">
    <property type="protein sequence ID" value="QRG09732.1"/>
    <property type="molecule type" value="Genomic_DNA"/>
</dbReference>
<dbReference type="SUPFAM" id="SSF55298">
    <property type="entry name" value="YjgF-like"/>
    <property type="match status" value="1"/>
</dbReference>
<reference evidence="3 4" key="1">
    <citation type="submission" date="2020-10" db="EMBL/GenBank/DDBJ databases">
        <title>Degradation of 1,4-Dioxane by Xanthobacter sp. YN2, via a Novel Group-2 Soluble Di-Iron Monooxygenase.</title>
        <authorList>
            <person name="Ma F."/>
            <person name="Wang Y."/>
            <person name="Yang J."/>
            <person name="Guo H."/>
            <person name="Su D."/>
            <person name="Yu L."/>
        </authorList>
    </citation>
    <scope>NUCLEOTIDE SEQUENCE [LARGE SCALE GENOMIC DNA]</scope>
    <source>
        <strain evidence="3 4">YN2</strain>
    </source>
</reference>
<dbReference type="InterPro" id="IPR006175">
    <property type="entry name" value="YjgF/YER057c/UK114"/>
</dbReference>
<gene>
    <name evidence="3" type="ORF">EZH22_19175</name>
</gene>
<dbReference type="PANTHER" id="PTHR11803">
    <property type="entry name" value="2-IMINOBUTANOATE/2-IMINOPROPANOATE DEAMINASE RIDA"/>
    <property type="match status" value="1"/>
</dbReference>
<dbReference type="GO" id="GO:0019239">
    <property type="term" value="F:deaminase activity"/>
    <property type="evidence" value="ECO:0007669"/>
    <property type="project" value="TreeGrafter"/>
</dbReference>
<keyword evidence="2" id="KW-0732">Signal</keyword>
<evidence type="ECO:0000256" key="1">
    <source>
        <dbReference type="ARBA" id="ARBA00010552"/>
    </source>
</evidence>
<dbReference type="AlphaFoldDB" id="A0A974PTW9"/>
<sequence length="157" mass="17204">MPRTWYRACAAGLLLVLAGAPAVADSPNGVKTLAPEGAIKPTGTWNLGTRAGDFVFVAGMRGIDPATNALVQGDEARVRQAFRNMELIAKSEGASLQDSVRLVVYVTDMFRFRPIVNKVQEELWGKGPYPPRTIIEVDRLNQDDIVEVEGTFYAPRK</sequence>